<comment type="caution">
    <text evidence="19">The sequence shown here is derived from an EMBL/GenBank/DDBJ whole genome shotgun (WGS) entry which is preliminary data.</text>
</comment>
<proteinExistence type="inferred from homology"/>
<dbReference type="CDD" id="cd08637">
    <property type="entry name" value="DNA_pol_A_pol_I_C"/>
    <property type="match status" value="1"/>
</dbReference>
<evidence type="ECO:0000256" key="9">
    <source>
        <dbReference type="ARBA" id="ARBA00022801"/>
    </source>
</evidence>
<dbReference type="SMART" id="SM00482">
    <property type="entry name" value="POLAc"/>
    <property type="match status" value="1"/>
</dbReference>
<dbReference type="Gene3D" id="3.40.50.1010">
    <property type="entry name" value="5'-nuclease"/>
    <property type="match status" value="1"/>
</dbReference>
<dbReference type="Pfam" id="PF00476">
    <property type="entry name" value="DNA_pol_A"/>
    <property type="match status" value="1"/>
</dbReference>
<dbReference type="FunFam" id="1.10.150.20:FF:000002">
    <property type="entry name" value="DNA polymerase I"/>
    <property type="match status" value="1"/>
</dbReference>
<dbReference type="Pfam" id="PF02739">
    <property type="entry name" value="5_3_exonuc_N"/>
    <property type="match status" value="1"/>
</dbReference>
<dbReference type="CDD" id="cd09898">
    <property type="entry name" value="H3TH_53EXO"/>
    <property type="match status" value="1"/>
</dbReference>
<dbReference type="Gene3D" id="3.30.70.370">
    <property type="match status" value="1"/>
</dbReference>
<dbReference type="GO" id="GO:0006261">
    <property type="term" value="P:DNA-templated DNA replication"/>
    <property type="evidence" value="ECO:0007669"/>
    <property type="project" value="UniProtKB-UniRule"/>
</dbReference>
<evidence type="ECO:0000256" key="14">
    <source>
        <dbReference type="ARBA" id="ARBA00049244"/>
    </source>
</evidence>
<dbReference type="InterPro" id="IPR002298">
    <property type="entry name" value="DNA_polymerase_A"/>
</dbReference>
<keyword evidence="11 16" id="KW-0239">DNA-directed DNA polymerase</keyword>
<dbReference type="SUPFAM" id="SSF56672">
    <property type="entry name" value="DNA/RNA polymerases"/>
    <property type="match status" value="1"/>
</dbReference>
<dbReference type="InterPro" id="IPR029060">
    <property type="entry name" value="PIN-like_dom_sf"/>
</dbReference>
<evidence type="ECO:0000259" key="17">
    <source>
        <dbReference type="SMART" id="SM00475"/>
    </source>
</evidence>
<organism evidence="19 20">
    <name type="scientific">Enterocloster citroniae</name>
    <dbReference type="NCBI Taxonomy" id="358743"/>
    <lineage>
        <taxon>Bacteria</taxon>
        <taxon>Bacillati</taxon>
        <taxon>Bacillota</taxon>
        <taxon>Clostridia</taxon>
        <taxon>Lachnospirales</taxon>
        <taxon>Lachnospiraceae</taxon>
        <taxon>Enterocloster</taxon>
    </lineage>
</organism>
<dbReference type="FunFam" id="1.10.150.20:FF:000003">
    <property type="entry name" value="DNA polymerase I"/>
    <property type="match status" value="1"/>
</dbReference>
<accession>A0AA41FHH5</accession>
<dbReference type="SMART" id="SM00475">
    <property type="entry name" value="53EXOc"/>
    <property type="match status" value="1"/>
</dbReference>
<keyword evidence="8 16" id="KW-0227">DNA damage</keyword>
<dbReference type="Proteomes" id="UP000708338">
    <property type="component" value="Unassembled WGS sequence"/>
</dbReference>
<evidence type="ECO:0000256" key="16">
    <source>
        <dbReference type="RuleBase" id="RU004460"/>
    </source>
</evidence>
<dbReference type="PRINTS" id="PR00868">
    <property type="entry name" value="DNAPOLI"/>
</dbReference>
<evidence type="ECO:0000256" key="3">
    <source>
        <dbReference type="ARBA" id="ARBA00020311"/>
    </source>
</evidence>
<keyword evidence="12 16" id="KW-0238">DNA-binding</keyword>
<dbReference type="GO" id="GO:0008409">
    <property type="term" value="F:5'-3' exonuclease activity"/>
    <property type="evidence" value="ECO:0007669"/>
    <property type="project" value="UniProtKB-UniRule"/>
</dbReference>
<evidence type="ECO:0000256" key="5">
    <source>
        <dbReference type="ARBA" id="ARBA00022695"/>
    </source>
</evidence>
<dbReference type="Gene3D" id="1.20.1060.10">
    <property type="entry name" value="Taq DNA Polymerase, Chain T, domain 4"/>
    <property type="match status" value="1"/>
</dbReference>
<dbReference type="InterPro" id="IPR036279">
    <property type="entry name" value="5-3_exonuclease_C_sf"/>
</dbReference>
<dbReference type="InterPro" id="IPR018320">
    <property type="entry name" value="DNA_polymerase_1"/>
</dbReference>
<dbReference type="FunFam" id="3.40.50.1010:FF:000001">
    <property type="entry name" value="DNA polymerase I"/>
    <property type="match status" value="1"/>
</dbReference>
<evidence type="ECO:0000256" key="11">
    <source>
        <dbReference type="ARBA" id="ARBA00022932"/>
    </source>
</evidence>
<dbReference type="CDD" id="cd09859">
    <property type="entry name" value="PIN_53EXO"/>
    <property type="match status" value="1"/>
</dbReference>
<dbReference type="Pfam" id="PF01367">
    <property type="entry name" value="5_3_exonuc"/>
    <property type="match status" value="1"/>
</dbReference>
<keyword evidence="13 16" id="KW-0234">DNA repair</keyword>
<evidence type="ECO:0000256" key="8">
    <source>
        <dbReference type="ARBA" id="ARBA00022763"/>
    </source>
</evidence>
<evidence type="ECO:0000256" key="6">
    <source>
        <dbReference type="ARBA" id="ARBA00022705"/>
    </source>
</evidence>
<dbReference type="InterPro" id="IPR020046">
    <property type="entry name" value="5-3_exonucl_a-hlix_arch_N"/>
</dbReference>
<dbReference type="GO" id="GO:0003677">
    <property type="term" value="F:DNA binding"/>
    <property type="evidence" value="ECO:0007669"/>
    <property type="project" value="UniProtKB-UniRule"/>
</dbReference>
<dbReference type="PANTHER" id="PTHR10133">
    <property type="entry name" value="DNA POLYMERASE I"/>
    <property type="match status" value="1"/>
</dbReference>
<protein>
    <recommendedName>
        <fullName evidence="3 15">DNA polymerase I</fullName>
        <ecNumber evidence="2 15">2.7.7.7</ecNumber>
    </recommendedName>
</protein>
<evidence type="ECO:0000256" key="13">
    <source>
        <dbReference type="ARBA" id="ARBA00023204"/>
    </source>
</evidence>
<dbReference type="InterPro" id="IPR008918">
    <property type="entry name" value="HhH2"/>
</dbReference>
<dbReference type="NCBIfam" id="TIGR00593">
    <property type="entry name" value="pola"/>
    <property type="match status" value="1"/>
</dbReference>
<dbReference type="SUPFAM" id="SSF53098">
    <property type="entry name" value="Ribonuclease H-like"/>
    <property type="match status" value="1"/>
</dbReference>
<evidence type="ECO:0000259" key="18">
    <source>
        <dbReference type="SMART" id="SM00482"/>
    </source>
</evidence>
<keyword evidence="6 16" id="KW-0235">DNA replication</keyword>
<evidence type="ECO:0000256" key="1">
    <source>
        <dbReference type="ARBA" id="ARBA00007705"/>
    </source>
</evidence>
<name>A0AA41FHH5_9FIRM</name>
<keyword evidence="9 16" id="KW-0378">Hydrolase</keyword>
<evidence type="ECO:0000313" key="19">
    <source>
        <dbReference type="EMBL" id="MBT9811475.1"/>
    </source>
</evidence>
<dbReference type="InterPro" id="IPR036397">
    <property type="entry name" value="RNaseH_sf"/>
</dbReference>
<dbReference type="PANTHER" id="PTHR10133:SF27">
    <property type="entry name" value="DNA POLYMERASE NU"/>
    <property type="match status" value="1"/>
</dbReference>
<dbReference type="InterPro" id="IPR043502">
    <property type="entry name" value="DNA/RNA_pol_sf"/>
</dbReference>
<comment type="catalytic activity">
    <reaction evidence="14 16">
        <text>DNA(n) + a 2'-deoxyribonucleoside 5'-triphosphate = DNA(n+1) + diphosphate</text>
        <dbReference type="Rhea" id="RHEA:22508"/>
        <dbReference type="Rhea" id="RHEA-COMP:17339"/>
        <dbReference type="Rhea" id="RHEA-COMP:17340"/>
        <dbReference type="ChEBI" id="CHEBI:33019"/>
        <dbReference type="ChEBI" id="CHEBI:61560"/>
        <dbReference type="ChEBI" id="CHEBI:173112"/>
        <dbReference type="EC" id="2.7.7.7"/>
    </reaction>
</comment>
<dbReference type="InterPro" id="IPR012337">
    <property type="entry name" value="RNaseH-like_sf"/>
</dbReference>
<dbReference type="CDD" id="cd06140">
    <property type="entry name" value="DNA_polA_I_Bacillus_like_exo"/>
    <property type="match status" value="1"/>
</dbReference>
<gene>
    <name evidence="16 19" type="primary">polA</name>
    <name evidence="19" type="ORF">GPL26_17790</name>
</gene>
<dbReference type="InterPro" id="IPR019760">
    <property type="entry name" value="DNA-dir_DNA_pol_A_CS"/>
</dbReference>
<comment type="subunit">
    <text evidence="16">Single-chain monomer with multiple functions.</text>
</comment>
<dbReference type="Gene3D" id="1.10.150.20">
    <property type="entry name" value="5' to 3' exonuclease, C-terminal subdomain"/>
    <property type="match status" value="2"/>
</dbReference>
<keyword evidence="5 16" id="KW-0548">Nucleotidyltransferase</keyword>
<dbReference type="GO" id="GO:0003887">
    <property type="term" value="F:DNA-directed DNA polymerase activity"/>
    <property type="evidence" value="ECO:0007669"/>
    <property type="project" value="UniProtKB-UniRule"/>
</dbReference>
<dbReference type="SUPFAM" id="SSF88723">
    <property type="entry name" value="PIN domain-like"/>
    <property type="match status" value="1"/>
</dbReference>
<comment type="function">
    <text evidence="16">In addition to polymerase activity, this DNA polymerase exhibits 5'-3' exonuclease activity.</text>
</comment>
<dbReference type="AlphaFoldDB" id="A0AA41FHH5"/>
<comment type="similarity">
    <text evidence="1 16">Belongs to the DNA polymerase type-A family.</text>
</comment>
<dbReference type="FunFam" id="1.20.1060.10:FF:000001">
    <property type="entry name" value="DNA polymerase I"/>
    <property type="match status" value="1"/>
</dbReference>
<dbReference type="SMART" id="SM00279">
    <property type="entry name" value="HhH2"/>
    <property type="match status" value="1"/>
</dbReference>
<dbReference type="GO" id="GO:0006302">
    <property type="term" value="P:double-strand break repair"/>
    <property type="evidence" value="ECO:0007669"/>
    <property type="project" value="TreeGrafter"/>
</dbReference>
<evidence type="ECO:0000313" key="20">
    <source>
        <dbReference type="Proteomes" id="UP000708338"/>
    </source>
</evidence>
<feature type="domain" description="5'-3' exonuclease" evidence="17">
    <location>
        <begin position="2"/>
        <end position="263"/>
    </location>
</feature>
<sequence>MDKLVLIDGHSILNRAFYGVPDLTNSEGLHTNAVYGFLNIMFKILEEEKADHLAVAFDLKEPTFRHEMYDDYKGTRKPMPEELRQQVQVMKDVLTAMGVPIMTLPGFEADDILGTVAKKSQARGINVSVVSGDRDLLQLADEHIKIRIPKTSRAGTEIKDYYPEDVKREYQVTPVEFIDVKALMGDASDNIPGVPSIGEKTATSLIAAYGSIENCYSHLDEIKPPRAQKALGEHYDMAQMSKKLATICLDCPVEFRYEDAKIGNLYTPEAYQYMKRLEFKSLLTRFDASAVEDSSESSLEEHFFLIKDEKEAEKVFARADKCQVAGLQLITGRNTAAAEAAEQMAFSFDENGEVKAGKKAKSGLNPVTGLALCFGEDEIYCMAAGEKLSGDFLVRRARVLCTKRAGKAADKRADKAEDKAEGTWVLNLKEMLPYLEIEDTEPVYDSGVAGYLLNPLKDTYAYDDLARDYLGLTVPSRADLLAKADLGDALWDEDAKAVTCACYMGYVAWKAAGPLKQQLEATGMYDLFKDIEMPLIYSLYHMEKEGVKVERENLTEYGNRLKVQIDELEQEIYKDTGKEFNINSPKQLGEILFGDMQLPGGKKTKTGYSTAADVLDKLAPDYPVVQKILDYRQLTKLNSTYAQGLAAYIGEDGRIHGKFNQTITATGRISSTEPNLQNIPIRMALGREIRKVFVPKEGYVFVDADYSQIELRILAHMSGDERLIEAYRSAQDIHAITASEVFHVPLAEVTPLQRRNAKAVNFGIVYGISAFGLSEDLSISRKEAVEYIDKYFETYPGVKVFLDNLVNQGKEQGYVTTLYGRIRPIPELKSANFMQRQFGERVAMNSPIQGSAADIMKIAMIAVDRELRSRNLKSRIVLQIHDELLIETARDEVEIVRELLVDKMKHAASLKVSLEVEAEVGDSWFDAK</sequence>
<keyword evidence="10 16" id="KW-0269">Exonuclease</keyword>
<dbReference type="RefSeq" id="WP_117450883.1">
    <property type="nucleotide sequence ID" value="NZ_CABJDD010000004.1"/>
</dbReference>
<evidence type="ECO:0000256" key="7">
    <source>
        <dbReference type="ARBA" id="ARBA00022722"/>
    </source>
</evidence>
<dbReference type="InterPro" id="IPR020045">
    <property type="entry name" value="DNA_polI_H3TH"/>
</dbReference>
<dbReference type="NCBIfam" id="NF004397">
    <property type="entry name" value="PRK05755.1"/>
    <property type="match status" value="1"/>
</dbReference>
<dbReference type="SUPFAM" id="SSF47807">
    <property type="entry name" value="5' to 3' exonuclease, C-terminal subdomain"/>
    <property type="match status" value="1"/>
</dbReference>
<evidence type="ECO:0000256" key="2">
    <source>
        <dbReference type="ARBA" id="ARBA00012417"/>
    </source>
</evidence>
<keyword evidence="4 16" id="KW-0808">Transferase</keyword>
<evidence type="ECO:0000256" key="15">
    <source>
        <dbReference type="NCBIfam" id="TIGR00593"/>
    </source>
</evidence>
<reference evidence="19" key="1">
    <citation type="journal article" date="2021" name="Gut Microbes">
        <title>A synthetic consortium of 100 gut commensals modulates the composition and function in a colon model of the microbiome of elderly subjects.</title>
        <authorList>
            <person name="Perez M."/>
            <person name="Ntemiri A."/>
            <person name="Tan H."/>
            <person name="Harris H.M.B."/>
            <person name="Roager H.M."/>
            <person name="Ribiere C."/>
            <person name="O'Toole P.W."/>
        </authorList>
    </citation>
    <scope>NUCLEOTIDE SEQUENCE</scope>
    <source>
        <strain evidence="19">MCC335</strain>
    </source>
</reference>
<dbReference type="PROSITE" id="PS00447">
    <property type="entry name" value="DNA_POLYMERASE_A"/>
    <property type="match status" value="1"/>
</dbReference>
<dbReference type="EC" id="2.7.7.7" evidence="2 15"/>
<dbReference type="Gene3D" id="3.30.420.10">
    <property type="entry name" value="Ribonuclease H-like superfamily/Ribonuclease H"/>
    <property type="match status" value="1"/>
</dbReference>
<feature type="domain" description="DNA-directed DNA polymerase family A palm" evidence="18">
    <location>
        <begin position="686"/>
        <end position="892"/>
    </location>
</feature>
<evidence type="ECO:0000256" key="12">
    <source>
        <dbReference type="ARBA" id="ARBA00023125"/>
    </source>
</evidence>
<dbReference type="InterPro" id="IPR002421">
    <property type="entry name" value="5-3_exonuclease"/>
</dbReference>
<keyword evidence="7" id="KW-0540">Nuclease</keyword>
<dbReference type="InterPro" id="IPR001098">
    <property type="entry name" value="DNA-dir_DNA_pol_A_palm_dom"/>
</dbReference>
<evidence type="ECO:0000256" key="4">
    <source>
        <dbReference type="ARBA" id="ARBA00022679"/>
    </source>
</evidence>
<evidence type="ECO:0000256" key="10">
    <source>
        <dbReference type="ARBA" id="ARBA00022839"/>
    </source>
</evidence>
<dbReference type="EMBL" id="WQPS01000029">
    <property type="protein sequence ID" value="MBT9811475.1"/>
    <property type="molecule type" value="Genomic_DNA"/>
</dbReference>